<dbReference type="AlphaFoldDB" id="A0A1L3LP13"/>
<gene>
    <name evidence="2" type="ORF">SAMCFNEI73_Ch2554</name>
</gene>
<dbReference type="Gene3D" id="1.50.10.140">
    <property type="match status" value="1"/>
</dbReference>
<organism evidence="2 3">
    <name type="scientific">Sinorhizobium americanum</name>
    <dbReference type="NCBI Taxonomy" id="194963"/>
    <lineage>
        <taxon>Bacteria</taxon>
        <taxon>Pseudomonadati</taxon>
        <taxon>Pseudomonadota</taxon>
        <taxon>Alphaproteobacteria</taxon>
        <taxon>Hyphomicrobiales</taxon>
        <taxon>Rhizobiaceae</taxon>
        <taxon>Sinorhizobium/Ensifer group</taxon>
        <taxon>Sinorhizobium</taxon>
    </lineage>
</organism>
<evidence type="ECO:0000313" key="3">
    <source>
        <dbReference type="Proteomes" id="UP000182306"/>
    </source>
</evidence>
<proteinExistence type="predicted"/>
<sequence>MKEGDQSAFCSDAPGRLAPNLAMIAQQNLVMLHFPDKDIALIDRLQRAAFDYFLDYSNPRTGLVADTSREGSPSSIAATGFGLSCYPVAVERGWMRRTDAAHRVLTTLRFLDGSRQGSDGLATGYRGFYFHFLDMRTGERAWNSELSTIDTALLLAGALTAAAYFSGPYPSETEMRSLAARLYERADWAWALNRGETVTMGWRPPGRFLKHRWCGYSEALLLYVLALGSTNRPIAPENYGAYSAAHEWLAIGGVPHLHAGALFIHLFPHAWIDFRGIGDVGMRAAGSDHFANSCRAIALQRAYADENPRGFMGYCRNLWGFSACHAPRGWLQLRDGRRQKLLGYAARGAPFGADDGTLVPWAPLAAMPFAPDDCLDSLSHLLAHYPALLRGCRFPGGFNPSLPGEGREGWVDDRIVGLDQGLSVMMIENWRSGLIWDLTRSVPGFSRGLKRAGFEGGWLASGAA</sequence>
<dbReference type="PIRSF" id="PIRSF028431">
    <property type="entry name" value="UCP028431"/>
    <property type="match status" value="1"/>
</dbReference>
<protein>
    <recommendedName>
        <fullName evidence="1">Glycoamylase-like domain-containing protein</fullName>
    </recommendedName>
</protein>
<dbReference type="Proteomes" id="UP000182306">
    <property type="component" value="Chromosome"/>
</dbReference>
<evidence type="ECO:0000259" key="1">
    <source>
        <dbReference type="Pfam" id="PF10091"/>
    </source>
</evidence>
<keyword evidence="3" id="KW-1185">Reference proteome</keyword>
<dbReference type="InterPro" id="IPR019282">
    <property type="entry name" value="Glycoamylase-like_cons_dom"/>
</dbReference>
<dbReference type="KEGG" id="same:SAMCFNEI73_Ch2554"/>
<dbReference type="Pfam" id="PF10091">
    <property type="entry name" value="Glycoamylase"/>
    <property type="match status" value="1"/>
</dbReference>
<name>A0A1L3LP13_9HYPH</name>
<accession>A0A1L3LP13</accession>
<reference evidence="2 3" key="1">
    <citation type="submission" date="2015-10" db="EMBL/GenBank/DDBJ databases">
        <title>Genomic differences between typical nodule nitrogen-fixing rhizobial strains and those coming from bean seeds.</title>
        <authorList>
            <person name="Peralta H."/>
            <person name="Aguilar-Vera A."/>
            <person name="Diaz R."/>
            <person name="Mora Y."/>
            <person name="Martinez-Batallar G."/>
            <person name="Salazar E."/>
            <person name="Vargas-Lagunas C."/>
            <person name="Encarnacion S."/>
            <person name="Girard L."/>
            <person name="Mora J."/>
        </authorList>
    </citation>
    <scope>NUCLEOTIDE SEQUENCE [LARGE SCALE GENOMIC DNA]</scope>
    <source>
        <strain evidence="2 3">CFNEI 73</strain>
    </source>
</reference>
<dbReference type="EMBL" id="CP013107">
    <property type="protein sequence ID" value="APG91832.1"/>
    <property type="molecule type" value="Genomic_DNA"/>
</dbReference>
<evidence type="ECO:0000313" key="2">
    <source>
        <dbReference type="EMBL" id="APG91832.1"/>
    </source>
</evidence>
<dbReference type="InterPro" id="IPR016883">
    <property type="entry name" value="UCP028431"/>
</dbReference>
<dbReference type="STRING" id="194963.SAMCFNEI73_Ch2554"/>
<feature type="domain" description="Glycoamylase-like" evidence="1">
    <location>
        <begin position="211"/>
        <end position="442"/>
    </location>
</feature>